<evidence type="ECO:0000256" key="3">
    <source>
        <dbReference type="ARBA" id="ARBA00023163"/>
    </source>
</evidence>
<dbReference type="PROSITE" id="PS00356">
    <property type="entry name" value="HTH_LACI_1"/>
    <property type="match status" value="1"/>
</dbReference>
<reference evidence="5 6" key="1">
    <citation type="submission" date="2020-02" db="EMBL/GenBank/DDBJ databases">
        <authorList>
            <person name="Zheng R.K."/>
            <person name="Sun C.M."/>
        </authorList>
    </citation>
    <scope>NUCLEOTIDE SEQUENCE [LARGE SCALE GENOMIC DNA]</scope>
    <source>
        <strain evidence="6">rifampicinis</strain>
    </source>
</reference>
<dbReference type="EMBL" id="CP062983">
    <property type="protein sequence ID" value="QPC84024.1"/>
    <property type="molecule type" value="Genomic_DNA"/>
</dbReference>
<dbReference type="PANTHER" id="PTHR30146:SF109">
    <property type="entry name" value="HTH-TYPE TRANSCRIPTIONAL REGULATOR GALS"/>
    <property type="match status" value="1"/>
</dbReference>
<dbReference type="PANTHER" id="PTHR30146">
    <property type="entry name" value="LACI-RELATED TRANSCRIPTIONAL REPRESSOR"/>
    <property type="match status" value="1"/>
</dbReference>
<proteinExistence type="predicted"/>
<dbReference type="InterPro" id="IPR046335">
    <property type="entry name" value="LacI/GalR-like_sensor"/>
</dbReference>
<dbReference type="Pfam" id="PF00356">
    <property type="entry name" value="LacI"/>
    <property type="match status" value="1"/>
</dbReference>
<feature type="domain" description="HTH lacI-type" evidence="4">
    <location>
        <begin position="6"/>
        <end position="60"/>
    </location>
</feature>
<organism evidence="5 6">
    <name type="scientific">Phototrophicus methaneseepsis</name>
    <dbReference type="NCBI Taxonomy" id="2710758"/>
    <lineage>
        <taxon>Bacteria</taxon>
        <taxon>Bacillati</taxon>
        <taxon>Chloroflexota</taxon>
        <taxon>Candidatus Thermofontia</taxon>
        <taxon>Phototrophicales</taxon>
        <taxon>Phototrophicaceae</taxon>
        <taxon>Phototrophicus</taxon>
    </lineage>
</organism>
<dbReference type="AlphaFoldDB" id="A0A7S8EBS7"/>
<dbReference type="GO" id="GO:0000976">
    <property type="term" value="F:transcription cis-regulatory region binding"/>
    <property type="evidence" value="ECO:0007669"/>
    <property type="project" value="TreeGrafter"/>
</dbReference>
<dbReference type="InterPro" id="IPR010982">
    <property type="entry name" value="Lambda_DNA-bd_dom_sf"/>
</dbReference>
<name>A0A7S8EBS7_9CHLR</name>
<dbReference type="RefSeq" id="WP_195172088.1">
    <property type="nucleotide sequence ID" value="NZ_CP062983.1"/>
</dbReference>
<dbReference type="CDD" id="cd01392">
    <property type="entry name" value="HTH_LacI"/>
    <property type="match status" value="1"/>
</dbReference>
<keyword evidence="1" id="KW-0805">Transcription regulation</keyword>
<dbReference type="SMART" id="SM00354">
    <property type="entry name" value="HTH_LACI"/>
    <property type="match status" value="1"/>
</dbReference>
<dbReference type="SUPFAM" id="SSF53822">
    <property type="entry name" value="Periplasmic binding protein-like I"/>
    <property type="match status" value="1"/>
</dbReference>
<dbReference type="Pfam" id="PF13377">
    <property type="entry name" value="Peripla_BP_3"/>
    <property type="match status" value="1"/>
</dbReference>
<dbReference type="PROSITE" id="PS50932">
    <property type="entry name" value="HTH_LACI_2"/>
    <property type="match status" value="1"/>
</dbReference>
<dbReference type="KEGG" id="pmet:G4Y79_06490"/>
<dbReference type="InterPro" id="IPR028082">
    <property type="entry name" value="Peripla_BP_I"/>
</dbReference>
<dbReference type="PRINTS" id="PR00036">
    <property type="entry name" value="HTHLACI"/>
</dbReference>
<gene>
    <name evidence="5" type="ORF">G4Y79_06490</name>
</gene>
<evidence type="ECO:0000313" key="6">
    <source>
        <dbReference type="Proteomes" id="UP000594468"/>
    </source>
</evidence>
<dbReference type="SUPFAM" id="SSF47413">
    <property type="entry name" value="lambda repressor-like DNA-binding domains"/>
    <property type="match status" value="1"/>
</dbReference>
<dbReference type="Gene3D" id="1.10.260.40">
    <property type="entry name" value="lambda repressor-like DNA-binding domains"/>
    <property type="match status" value="1"/>
</dbReference>
<dbReference type="InterPro" id="IPR000843">
    <property type="entry name" value="HTH_LacI"/>
</dbReference>
<evidence type="ECO:0000256" key="1">
    <source>
        <dbReference type="ARBA" id="ARBA00023015"/>
    </source>
</evidence>
<accession>A0A7S8EBS7</accession>
<keyword evidence="2 5" id="KW-0238">DNA-binding</keyword>
<dbReference type="Gene3D" id="3.40.50.2300">
    <property type="match status" value="2"/>
</dbReference>
<protein>
    <submittedName>
        <fullName evidence="5">LacI family DNA-binding transcriptional regulator</fullName>
    </submittedName>
</protein>
<sequence length="339" mass="37645">MARGQVTITDIAKEAGVSAQTVSRVINNRQDVSETTRRRIQHIIERMGYQPNRLAQGLRASQSRTLGVVTLNASHPIPIRAMEAEASNLDYTVAFYSIDPDDKDDFASKFSLIRAQMTDGIVVITPHTYITYEMLLEHTHNTPLVLVNSHVDPAIPSVIFDQVYGIGVTTQHLIDLGHRQICEISGSIDIRIDGALRHKAFVETMQRNGIVDFLSVTGDLTSEGGYAAVDELLRQDAPFTAIVCATDSTAMGAMHRLHEAGLRIPEDVSIVGYDDAEYASYLYPPLTTIRQDFNLLGRTAIAYLNELIVDDFSVLEQRVIRPEFILRESTAPPRLPPRS</sequence>
<dbReference type="GO" id="GO:0003700">
    <property type="term" value="F:DNA-binding transcription factor activity"/>
    <property type="evidence" value="ECO:0007669"/>
    <property type="project" value="TreeGrafter"/>
</dbReference>
<keyword evidence="6" id="KW-1185">Reference proteome</keyword>
<keyword evidence="3" id="KW-0804">Transcription</keyword>
<evidence type="ECO:0000259" key="4">
    <source>
        <dbReference type="PROSITE" id="PS50932"/>
    </source>
</evidence>
<dbReference type="CDD" id="cd01574">
    <property type="entry name" value="PBP1_LacI"/>
    <property type="match status" value="1"/>
</dbReference>
<evidence type="ECO:0000256" key="2">
    <source>
        <dbReference type="ARBA" id="ARBA00023125"/>
    </source>
</evidence>
<dbReference type="Proteomes" id="UP000594468">
    <property type="component" value="Chromosome"/>
</dbReference>
<evidence type="ECO:0000313" key="5">
    <source>
        <dbReference type="EMBL" id="QPC84024.1"/>
    </source>
</evidence>